<organism evidence="1 2">
    <name type="scientific">Jeongeupia chitinilytica</name>
    <dbReference type="NCBI Taxonomy" id="1041641"/>
    <lineage>
        <taxon>Bacteria</taxon>
        <taxon>Pseudomonadati</taxon>
        <taxon>Pseudomonadota</taxon>
        <taxon>Betaproteobacteria</taxon>
        <taxon>Neisseriales</taxon>
        <taxon>Chitinibacteraceae</taxon>
        <taxon>Jeongeupia</taxon>
    </lineage>
</organism>
<gene>
    <name evidence="1" type="ORF">GCM10007350_16850</name>
</gene>
<dbReference type="Pfam" id="PF08803">
    <property type="entry name" value="ydhR"/>
    <property type="match status" value="1"/>
</dbReference>
<dbReference type="Proteomes" id="UP000604737">
    <property type="component" value="Unassembled WGS sequence"/>
</dbReference>
<sequence>MRVLLQVDFVFSPDALTGAALPAPLLELADSINREPGFVWKVWTFSEAAGRSGGIYLFENRGDAEQYLAKHWLRLSEMGATDIRSFIFDISEPLSLINHAPIA</sequence>
<keyword evidence="2" id="KW-1185">Reference proteome</keyword>
<dbReference type="RefSeq" id="WP_189459859.1">
    <property type="nucleotide sequence ID" value="NZ_BMYO01000004.1"/>
</dbReference>
<dbReference type="SUPFAM" id="SSF54909">
    <property type="entry name" value="Dimeric alpha+beta barrel"/>
    <property type="match status" value="1"/>
</dbReference>
<accession>A0ABQ3GZW2</accession>
<dbReference type="NCBIfam" id="NF008333">
    <property type="entry name" value="PRK11118.1"/>
    <property type="match status" value="1"/>
</dbReference>
<evidence type="ECO:0000313" key="1">
    <source>
        <dbReference type="EMBL" id="GHD61854.1"/>
    </source>
</evidence>
<comment type="caution">
    <text evidence="1">The sequence shown here is derived from an EMBL/GenBank/DDBJ whole genome shotgun (WGS) entry which is preliminary data.</text>
</comment>
<name>A0ABQ3GZW2_9NEIS</name>
<dbReference type="Gene3D" id="3.30.70.100">
    <property type="match status" value="1"/>
</dbReference>
<protein>
    <submittedName>
        <fullName evidence="1">Monooxygenase</fullName>
    </submittedName>
</protein>
<proteinExistence type="predicted"/>
<dbReference type="PANTHER" id="PTHR39169">
    <property type="match status" value="1"/>
</dbReference>
<dbReference type="PANTHER" id="PTHR39169:SF1">
    <property type="entry name" value="MONOOXYGENASE YDHR-RELATED"/>
    <property type="match status" value="1"/>
</dbReference>
<dbReference type="EMBL" id="BMYO01000004">
    <property type="protein sequence ID" value="GHD61854.1"/>
    <property type="molecule type" value="Genomic_DNA"/>
</dbReference>
<evidence type="ECO:0000313" key="2">
    <source>
        <dbReference type="Proteomes" id="UP000604737"/>
    </source>
</evidence>
<keyword evidence="1" id="KW-0560">Oxidoreductase</keyword>
<dbReference type="InterPro" id="IPR011008">
    <property type="entry name" value="Dimeric_a/b-barrel"/>
</dbReference>
<dbReference type="GO" id="GO:0004497">
    <property type="term" value="F:monooxygenase activity"/>
    <property type="evidence" value="ECO:0007669"/>
    <property type="project" value="UniProtKB-KW"/>
</dbReference>
<dbReference type="InterPro" id="IPR014910">
    <property type="entry name" value="YdhR"/>
</dbReference>
<reference evidence="2" key="1">
    <citation type="journal article" date="2019" name="Int. J. Syst. Evol. Microbiol.">
        <title>The Global Catalogue of Microorganisms (GCM) 10K type strain sequencing project: providing services to taxonomists for standard genome sequencing and annotation.</title>
        <authorList>
            <consortium name="The Broad Institute Genomics Platform"/>
            <consortium name="The Broad Institute Genome Sequencing Center for Infectious Disease"/>
            <person name="Wu L."/>
            <person name="Ma J."/>
        </authorList>
    </citation>
    <scope>NUCLEOTIDE SEQUENCE [LARGE SCALE GENOMIC DNA]</scope>
    <source>
        <strain evidence="2">KCTC 23701</strain>
    </source>
</reference>
<keyword evidence="1" id="KW-0503">Monooxygenase</keyword>